<sequence length="138" mass="15201">LETTAAAQCACPCAPPPEFAKHCKRHVKVRTVVATGSVHFPRIVRAIAAPLISSAYIARLQESMGIGFAPARSTLRRLFPMPDADAPSDRNDDAHRTHDAEHPRNSDESKENRNDDDNRDNSERNGDEDDGNGNSRKK</sequence>
<feature type="region of interest" description="Disordered" evidence="1">
    <location>
        <begin position="79"/>
        <end position="138"/>
    </location>
</feature>
<accession>A0A1V4T0Z1</accession>
<feature type="non-terminal residue" evidence="2">
    <location>
        <position position="1"/>
    </location>
</feature>
<dbReference type="Proteomes" id="UP000191418">
    <property type="component" value="Unassembled WGS sequence"/>
</dbReference>
<reference evidence="2 3" key="1">
    <citation type="submission" date="2017-01" db="EMBL/GenBank/DDBJ databases">
        <title>Genome Sequencing of a Marine Spirillum, Oceanospirillum multiglobuliferum ATCC 33336, from Japan.</title>
        <authorList>
            <person name="Carney J.G."/>
            <person name="Trachtenberg A.M."/>
            <person name="Rheaume B.A."/>
            <person name="Linnane J.D."/>
            <person name="Pitts N.L."/>
            <person name="Mykles D.L."/>
            <person name="Maclea K.S."/>
        </authorList>
    </citation>
    <scope>NUCLEOTIDE SEQUENCE [LARGE SCALE GENOMIC DNA]</scope>
    <source>
        <strain evidence="2 3">ATCC 33336</strain>
    </source>
</reference>
<evidence type="ECO:0000313" key="2">
    <source>
        <dbReference type="EMBL" id="OPX53879.1"/>
    </source>
</evidence>
<dbReference type="EMBL" id="MTSM01000298">
    <property type="protein sequence ID" value="OPX53879.1"/>
    <property type="molecule type" value="Genomic_DNA"/>
</dbReference>
<name>A0A1V4T0Z1_9GAMM</name>
<comment type="caution">
    <text evidence="2">The sequence shown here is derived from an EMBL/GenBank/DDBJ whole genome shotgun (WGS) entry which is preliminary data.</text>
</comment>
<feature type="compositionally biased region" description="Basic and acidic residues" evidence="1">
    <location>
        <begin position="87"/>
        <end position="125"/>
    </location>
</feature>
<gene>
    <name evidence="2" type="ORF">BTE48_17155</name>
</gene>
<keyword evidence="3" id="KW-1185">Reference proteome</keyword>
<evidence type="ECO:0000313" key="3">
    <source>
        <dbReference type="Proteomes" id="UP000191418"/>
    </source>
</evidence>
<dbReference type="AlphaFoldDB" id="A0A1V4T0Z1"/>
<evidence type="ECO:0000256" key="1">
    <source>
        <dbReference type="SAM" id="MobiDB-lite"/>
    </source>
</evidence>
<organism evidence="2 3">
    <name type="scientific">Oceanospirillum multiglobuliferum</name>
    <dbReference type="NCBI Taxonomy" id="64969"/>
    <lineage>
        <taxon>Bacteria</taxon>
        <taxon>Pseudomonadati</taxon>
        <taxon>Pseudomonadota</taxon>
        <taxon>Gammaproteobacteria</taxon>
        <taxon>Oceanospirillales</taxon>
        <taxon>Oceanospirillaceae</taxon>
        <taxon>Oceanospirillum</taxon>
    </lineage>
</organism>
<proteinExistence type="predicted"/>
<feature type="non-terminal residue" evidence="2">
    <location>
        <position position="138"/>
    </location>
</feature>
<protein>
    <submittedName>
        <fullName evidence="2">Uncharacterized protein</fullName>
    </submittedName>
</protein>